<feature type="repeat" description="WD" evidence="4">
    <location>
        <begin position="625"/>
        <end position="647"/>
    </location>
</feature>
<dbReference type="InterPro" id="IPR015943">
    <property type="entry name" value="WD40/YVTN_repeat-like_dom_sf"/>
</dbReference>
<dbReference type="SMART" id="SM00320">
    <property type="entry name" value="WD40"/>
    <property type="match status" value="5"/>
</dbReference>
<feature type="compositionally biased region" description="Acidic residues" evidence="5">
    <location>
        <begin position="312"/>
        <end position="324"/>
    </location>
</feature>
<sequence length="800" mass="85312">MDEIISIPASDVLSLIQSHLVESGLHSTSRALAIESGGAAKSPGLTSTAKSSLVRSATDGRWGEVLTSLGTLDVEGYGRGGGRGRRPLPDEDEDNEGGGGRTAKNDDGNDGVGGISSSSTTTTPATPLERVIAMAHEMTILELAEEGEYELAYAALRSCSGMLDRTLPTSYSGEEEEEDDDEIDRRDRRLGGDGGEDGLSSYSRSGDVERRIAALISTRRSRGDDGENGDALLPPSPADYYGSTSTNNSRQGRRDIIARALRRHVPELPPRRLITLLQQSVKWQCHTGTFPTVERLFRRKPDDGNEDENGHDGGGGEDGDDGDGGDGRKKRKGKKRRRRRDDDRIERRFDLVLGNVDVDVTGRRGKDKRARGGVHAACAPAAEKAPSRLHQTIRLGKRSFVECACFLPDGTGLVTGSSDGFVEIWGEIRSPTIPVGGGGGDEDDDANGRSSPSRASAMLAGADEIDFETLRTSDLPYQRDDDLMMHDSSVLAVDVSNDGTMLGTTTSNGTVCVWKISDGKLLRKLERAHGGVVGTLGGGDKGAAVTCIRFLPDGTKILTGGHDSTCREFGLLASRMLKEFRGHKSYVNCCSYVVLPPSVLGTSGGGSGANGSIRRDGGDNRFLAVITGSADGSVMVWDGRTAEPIREINPPIPTSVNAIAHDKDSIVGSKSIHTVVHLHSPPNAMIVVPRSDRAYLMSYSGAVLRVYARDDVQGSEFLAAAISPSNRWLFVAADDGKCVVFDVGTGKAEKIIRSFSETCSSGRSDKPCEVSGLVCHPHRGFVGGFSSDKGQKRGILALWK</sequence>
<gene>
    <name evidence="6" type="ORF">ACHAW5_007331</name>
</gene>
<dbReference type="Gene3D" id="2.130.10.10">
    <property type="entry name" value="YVTN repeat-like/Quinoprotein amine dehydrogenase"/>
    <property type="match status" value="1"/>
</dbReference>
<dbReference type="EMBL" id="JALLAZ020000910">
    <property type="protein sequence ID" value="KAL3785001.1"/>
    <property type="molecule type" value="Genomic_DNA"/>
</dbReference>
<feature type="compositionally biased region" description="Acidic residues" evidence="5">
    <location>
        <begin position="173"/>
        <end position="182"/>
    </location>
</feature>
<evidence type="ECO:0008006" key="8">
    <source>
        <dbReference type="Google" id="ProtNLM"/>
    </source>
</evidence>
<dbReference type="PROSITE" id="PS50896">
    <property type="entry name" value="LISH"/>
    <property type="match status" value="1"/>
</dbReference>
<feature type="region of interest" description="Disordered" evidence="5">
    <location>
        <begin position="73"/>
        <end position="126"/>
    </location>
</feature>
<evidence type="ECO:0000256" key="5">
    <source>
        <dbReference type="SAM" id="MobiDB-lite"/>
    </source>
</evidence>
<dbReference type="GO" id="GO:0008380">
    <property type="term" value="P:RNA splicing"/>
    <property type="evidence" value="ECO:0007669"/>
    <property type="project" value="UniProtKB-KW"/>
</dbReference>
<dbReference type="InterPro" id="IPR045184">
    <property type="entry name" value="SMU1"/>
</dbReference>
<organism evidence="6 7">
    <name type="scientific">Stephanodiscus triporus</name>
    <dbReference type="NCBI Taxonomy" id="2934178"/>
    <lineage>
        <taxon>Eukaryota</taxon>
        <taxon>Sar</taxon>
        <taxon>Stramenopiles</taxon>
        <taxon>Ochrophyta</taxon>
        <taxon>Bacillariophyta</taxon>
        <taxon>Coscinodiscophyceae</taxon>
        <taxon>Thalassiosirophycidae</taxon>
        <taxon>Stephanodiscales</taxon>
        <taxon>Stephanodiscaceae</taxon>
        <taxon>Stephanodiscus</taxon>
    </lineage>
</organism>
<protein>
    <recommendedName>
        <fullName evidence="8">WD repeat-containing protein 55 homolog</fullName>
    </recommendedName>
</protein>
<dbReference type="PANTHER" id="PTHR22848">
    <property type="entry name" value="WD40 REPEAT PROTEIN"/>
    <property type="match status" value="1"/>
</dbReference>
<reference evidence="6 7" key="1">
    <citation type="submission" date="2024-10" db="EMBL/GenBank/DDBJ databases">
        <title>Updated reference genomes for cyclostephanoid diatoms.</title>
        <authorList>
            <person name="Roberts W.R."/>
            <person name="Alverson A.J."/>
        </authorList>
    </citation>
    <scope>NUCLEOTIDE SEQUENCE [LARGE SCALE GENOMIC DNA]</scope>
    <source>
        <strain evidence="6 7">AJA276-08</strain>
    </source>
</reference>
<evidence type="ECO:0000256" key="3">
    <source>
        <dbReference type="ARBA" id="ARBA00025801"/>
    </source>
</evidence>
<dbReference type="InterPro" id="IPR006594">
    <property type="entry name" value="LisH"/>
</dbReference>
<name>A0ABD3PCQ6_9STRA</name>
<evidence type="ECO:0000313" key="7">
    <source>
        <dbReference type="Proteomes" id="UP001530315"/>
    </source>
</evidence>
<feature type="repeat" description="WD" evidence="4">
    <location>
        <begin position="483"/>
        <end position="524"/>
    </location>
</feature>
<keyword evidence="7" id="KW-1185">Reference proteome</keyword>
<dbReference type="InterPro" id="IPR001680">
    <property type="entry name" value="WD40_rpt"/>
</dbReference>
<accession>A0ABD3PCQ6</accession>
<keyword evidence="2" id="KW-0508">mRNA splicing</keyword>
<proteinExistence type="inferred from homology"/>
<evidence type="ECO:0000256" key="2">
    <source>
        <dbReference type="ARBA" id="ARBA00023187"/>
    </source>
</evidence>
<dbReference type="PROSITE" id="PS50294">
    <property type="entry name" value="WD_REPEATS_REGION"/>
    <property type="match status" value="1"/>
</dbReference>
<evidence type="ECO:0000313" key="6">
    <source>
        <dbReference type="EMBL" id="KAL3785001.1"/>
    </source>
</evidence>
<feature type="compositionally biased region" description="Basic residues" evidence="5">
    <location>
        <begin position="328"/>
        <end position="339"/>
    </location>
</feature>
<dbReference type="Proteomes" id="UP001530315">
    <property type="component" value="Unassembled WGS sequence"/>
</dbReference>
<feature type="repeat" description="WD" evidence="4">
    <location>
        <begin position="394"/>
        <end position="425"/>
    </location>
</feature>
<comment type="caution">
    <text evidence="6">The sequence shown here is derived from an EMBL/GenBank/DDBJ whole genome shotgun (WGS) entry which is preliminary data.</text>
</comment>
<dbReference type="AlphaFoldDB" id="A0ABD3PCQ6"/>
<feature type="region of interest" description="Disordered" evidence="5">
    <location>
        <begin position="294"/>
        <end position="341"/>
    </location>
</feature>
<feature type="region of interest" description="Disordered" evidence="5">
    <location>
        <begin position="432"/>
        <end position="454"/>
    </location>
</feature>
<dbReference type="GO" id="GO:0006397">
    <property type="term" value="P:mRNA processing"/>
    <property type="evidence" value="ECO:0007669"/>
    <property type="project" value="UniProtKB-KW"/>
</dbReference>
<evidence type="ECO:0000256" key="4">
    <source>
        <dbReference type="PROSITE-ProRule" id="PRU00221"/>
    </source>
</evidence>
<dbReference type="Pfam" id="PF00400">
    <property type="entry name" value="WD40"/>
    <property type="match status" value="4"/>
</dbReference>
<feature type="compositionally biased region" description="Basic and acidic residues" evidence="5">
    <location>
        <begin position="295"/>
        <end position="311"/>
    </location>
</feature>
<dbReference type="InterPro" id="IPR036322">
    <property type="entry name" value="WD40_repeat_dom_sf"/>
</dbReference>
<keyword evidence="4" id="KW-0853">WD repeat</keyword>
<evidence type="ECO:0000256" key="1">
    <source>
        <dbReference type="ARBA" id="ARBA00022664"/>
    </source>
</evidence>
<keyword evidence="1" id="KW-0507">mRNA processing</keyword>
<feature type="region of interest" description="Disordered" evidence="5">
    <location>
        <begin position="164"/>
        <end position="204"/>
    </location>
</feature>
<dbReference type="PROSITE" id="PS50082">
    <property type="entry name" value="WD_REPEATS_2"/>
    <property type="match status" value="3"/>
</dbReference>
<comment type="similarity">
    <text evidence="3">Belongs to the WD repeat SMU1 family.</text>
</comment>
<feature type="region of interest" description="Disordered" evidence="5">
    <location>
        <begin position="217"/>
        <end position="252"/>
    </location>
</feature>
<dbReference type="SUPFAM" id="SSF50978">
    <property type="entry name" value="WD40 repeat-like"/>
    <property type="match status" value="1"/>
</dbReference>